<accession>A0A0D7B6B9</accession>
<dbReference type="EMBL" id="KN880565">
    <property type="protein sequence ID" value="KIY66118.1"/>
    <property type="molecule type" value="Genomic_DNA"/>
</dbReference>
<dbReference type="SUPFAM" id="SSF52047">
    <property type="entry name" value="RNI-like"/>
    <property type="match status" value="1"/>
</dbReference>
<sequence>MSLLANFPSEILQEIFIQCCTETAKDMPLCCNYCLTIHPYSLDFAVPNQHALRQICRRWQTIVDGTSQLWSTIRISSMMYPPLALDLAESISRRFVRTALKRSGTALIDIQIDYHMWFFVSPVLIPEQHRWRSLLLGLLCIQRRPGTLTQVTPYFVPETSQETVFPWKIKNKAGDDTIPTFENAQALQRIRCGVALLASVVPLPWVQIVDLSVDFSVNEVERMHEAGKAQIVRTLSSAPALQRLGCTGYIPSAMPIITNRRITEFQCDKSDWLSLFNFPSLRSLTVDQTENICGFLDKSQPSLQTLDLGIANCSFLSSFKELLGKAPHLQKLRVHTHPARSMPRLEFNLIDVLDALLEHKTIGPGLPLLELSICQRETASDGRLTITQTSAALAKVIRQYPSLRRVALALNVQKSHKHEREWMNFQTLRELEELAALEAEAACNGVVLKVVVEIACHREGAREYRLV</sequence>
<proteinExistence type="predicted"/>
<name>A0A0D7B6B9_9AGAR</name>
<keyword evidence="2" id="KW-1185">Reference proteome</keyword>
<gene>
    <name evidence="1" type="ORF">CYLTODRAFT_43012</name>
</gene>
<evidence type="ECO:0000313" key="1">
    <source>
        <dbReference type="EMBL" id="KIY66118.1"/>
    </source>
</evidence>
<reference evidence="1 2" key="1">
    <citation type="journal article" date="2015" name="Fungal Genet. Biol.">
        <title>Evolution of novel wood decay mechanisms in Agaricales revealed by the genome sequences of Fistulina hepatica and Cylindrobasidium torrendii.</title>
        <authorList>
            <person name="Floudas D."/>
            <person name="Held B.W."/>
            <person name="Riley R."/>
            <person name="Nagy L.G."/>
            <person name="Koehler G."/>
            <person name="Ransdell A.S."/>
            <person name="Younus H."/>
            <person name="Chow J."/>
            <person name="Chiniquy J."/>
            <person name="Lipzen A."/>
            <person name="Tritt A."/>
            <person name="Sun H."/>
            <person name="Haridas S."/>
            <person name="LaButti K."/>
            <person name="Ohm R.A."/>
            <person name="Kues U."/>
            <person name="Blanchette R.A."/>
            <person name="Grigoriev I.V."/>
            <person name="Minto R.E."/>
            <person name="Hibbett D.S."/>
        </authorList>
    </citation>
    <scope>NUCLEOTIDE SEQUENCE [LARGE SCALE GENOMIC DNA]</scope>
    <source>
        <strain evidence="1 2">FP15055 ss-10</strain>
    </source>
</reference>
<dbReference type="InterPro" id="IPR032675">
    <property type="entry name" value="LRR_dom_sf"/>
</dbReference>
<dbReference type="AlphaFoldDB" id="A0A0D7B6B9"/>
<dbReference type="OrthoDB" id="3217549at2759"/>
<protein>
    <submittedName>
        <fullName evidence="1">Uncharacterized protein</fullName>
    </submittedName>
</protein>
<evidence type="ECO:0000313" key="2">
    <source>
        <dbReference type="Proteomes" id="UP000054007"/>
    </source>
</evidence>
<dbReference type="Gene3D" id="3.80.10.10">
    <property type="entry name" value="Ribonuclease Inhibitor"/>
    <property type="match status" value="1"/>
</dbReference>
<dbReference type="Proteomes" id="UP000054007">
    <property type="component" value="Unassembled WGS sequence"/>
</dbReference>
<organism evidence="1 2">
    <name type="scientific">Cylindrobasidium torrendii FP15055 ss-10</name>
    <dbReference type="NCBI Taxonomy" id="1314674"/>
    <lineage>
        <taxon>Eukaryota</taxon>
        <taxon>Fungi</taxon>
        <taxon>Dikarya</taxon>
        <taxon>Basidiomycota</taxon>
        <taxon>Agaricomycotina</taxon>
        <taxon>Agaricomycetes</taxon>
        <taxon>Agaricomycetidae</taxon>
        <taxon>Agaricales</taxon>
        <taxon>Marasmiineae</taxon>
        <taxon>Physalacriaceae</taxon>
        <taxon>Cylindrobasidium</taxon>
    </lineage>
</organism>